<dbReference type="InterPro" id="IPR004117">
    <property type="entry name" value="7tm6_olfct_rcpt"/>
</dbReference>
<dbReference type="AlphaFoldDB" id="A0A6P4F6P0"/>
<keyword evidence="3 10" id="KW-0716">Sensory transduction</keyword>
<dbReference type="GO" id="GO:0007165">
    <property type="term" value="P:signal transduction"/>
    <property type="evidence" value="ECO:0007669"/>
    <property type="project" value="UniProtKB-KW"/>
</dbReference>
<dbReference type="RefSeq" id="XP_016986100.1">
    <property type="nucleotide sequence ID" value="XM_017130611.1"/>
</dbReference>
<dbReference type="GO" id="GO:0005886">
    <property type="term" value="C:plasma membrane"/>
    <property type="evidence" value="ECO:0007669"/>
    <property type="project" value="UniProtKB-SubCell"/>
</dbReference>
<evidence type="ECO:0000313" key="13">
    <source>
        <dbReference type="RefSeq" id="XP_016986100.1"/>
    </source>
</evidence>
<keyword evidence="7 10" id="KW-0472">Membrane</keyword>
<keyword evidence="2" id="KW-1003">Cell membrane</keyword>
<gene>
    <name evidence="13" type="primary">LOC108049434</name>
    <name evidence="11" type="synonym">108049434</name>
</gene>
<comment type="similarity">
    <text evidence="10">Belongs to the insect chemoreceptor superfamily. Heteromeric odorant receptor channel (TC 1.A.69) family.</text>
</comment>
<dbReference type="PANTHER" id="PTHR21137">
    <property type="entry name" value="ODORANT RECEPTOR"/>
    <property type="match status" value="1"/>
</dbReference>
<feature type="transmembrane region" description="Helical" evidence="10">
    <location>
        <begin position="279"/>
        <end position="299"/>
    </location>
</feature>
<comment type="subcellular location">
    <subcellularLocation>
        <location evidence="1 10">Cell membrane</location>
        <topology evidence="1 10">Multi-pass membrane protein</topology>
    </subcellularLocation>
</comment>
<evidence type="ECO:0000313" key="11">
    <source>
        <dbReference type="EnsemblMetazoa" id="XP_016986100.1"/>
    </source>
</evidence>
<feature type="transmembrane region" description="Helical" evidence="10">
    <location>
        <begin position="26"/>
        <end position="47"/>
    </location>
</feature>
<protein>
    <recommendedName>
        <fullName evidence="10">Odorant receptor</fullName>
    </recommendedName>
</protein>
<dbReference type="CTD" id="36413"/>
<dbReference type="Proteomes" id="UP001652680">
    <property type="component" value="Unassembled WGS sequence"/>
</dbReference>
<dbReference type="Pfam" id="PF02949">
    <property type="entry name" value="7tm_6"/>
    <property type="match status" value="1"/>
</dbReference>
<evidence type="ECO:0000256" key="6">
    <source>
        <dbReference type="ARBA" id="ARBA00022989"/>
    </source>
</evidence>
<evidence type="ECO:0000256" key="4">
    <source>
        <dbReference type="ARBA" id="ARBA00022692"/>
    </source>
</evidence>
<feature type="transmembrane region" description="Helical" evidence="10">
    <location>
        <begin position="251"/>
        <end position="273"/>
    </location>
</feature>
<feature type="transmembrane region" description="Helical" evidence="10">
    <location>
        <begin position="59"/>
        <end position="77"/>
    </location>
</feature>
<keyword evidence="9 10" id="KW-0807">Transducer</keyword>
<name>A0A6P4F6P0_DRORH</name>
<dbReference type="GeneID" id="108049434"/>
<feature type="transmembrane region" description="Helical" evidence="10">
    <location>
        <begin position="165"/>
        <end position="197"/>
    </location>
</feature>
<keyword evidence="4 10" id="KW-0812">Transmembrane</keyword>
<evidence type="ECO:0000256" key="9">
    <source>
        <dbReference type="ARBA" id="ARBA00023224"/>
    </source>
</evidence>
<evidence type="ECO:0000313" key="12">
    <source>
        <dbReference type="Proteomes" id="UP001652680"/>
    </source>
</evidence>
<keyword evidence="5 10" id="KW-0552">Olfaction</keyword>
<evidence type="ECO:0000256" key="1">
    <source>
        <dbReference type="ARBA" id="ARBA00004651"/>
    </source>
</evidence>
<organism evidence="13">
    <name type="scientific">Drosophila rhopaloa</name>
    <name type="common">Fruit fly</name>
    <dbReference type="NCBI Taxonomy" id="1041015"/>
    <lineage>
        <taxon>Eukaryota</taxon>
        <taxon>Metazoa</taxon>
        <taxon>Ecdysozoa</taxon>
        <taxon>Arthropoda</taxon>
        <taxon>Hexapoda</taxon>
        <taxon>Insecta</taxon>
        <taxon>Pterygota</taxon>
        <taxon>Neoptera</taxon>
        <taxon>Endopterygota</taxon>
        <taxon>Diptera</taxon>
        <taxon>Brachycera</taxon>
        <taxon>Muscomorpha</taxon>
        <taxon>Ephydroidea</taxon>
        <taxon>Drosophilidae</taxon>
        <taxon>Drosophila</taxon>
        <taxon>Sophophora</taxon>
    </lineage>
</organism>
<keyword evidence="12" id="KW-1185">Reference proteome</keyword>
<dbReference type="OMA" id="YWYANEL"/>
<dbReference type="PANTHER" id="PTHR21137:SF3">
    <property type="entry name" value="ODORANT RECEPTOR 30A-RELATED"/>
    <property type="match status" value="1"/>
</dbReference>
<comment type="caution">
    <text evidence="10">Lacks conserved residue(s) required for the propagation of feature annotation.</text>
</comment>
<dbReference type="GO" id="GO:0005549">
    <property type="term" value="F:odorant binding"/>
    <property type="evidence" value="ECO:0007669"/>
    <property type="project" value="InterPro"/>
</dbReference>
<keyword evidence="8 10" id="KW-0675">Receptor</keyword>
<sequence length="375" mass="44061">MFEDIQLIYMNIRILRFWALLYEKNIKCYICIGLASFHIFTQMFYMMSTNEGLIGIIRNSYMLVLWINTMLRAYLLLADHDRYVALIQNLKEAYYDLLNLNDTYITRLLTKVNRVGQLMARGNLFFGMLTSLGFGLYPLASSERVLPFGSRIPGLNEYETPYYELWYVFHMLITPMGCCMYIPYTSLIVGLIMFGIVRCKALQHRLRQVAIMYPYGDRDSRKLKEEIFACIRYQQSIIDYMDHINELTTMIFLFELMAFSALLCALLFMLLIVSGTSQLIIVCMYINMILAQILALYWYANELREQNLAVATAAYDTEWYTFEVPLRKNIIFMMMRAQRPASILLGNIRPITLELFQNLLNTTYTFFTVLKRVYG</sequence>
<evidence type="ECO:0000256" key="2">
    <source>
        <dbReference type="ARBA" id="ARBA00022475"/>
    </source>
</evidence>
<accession>A0A6P4F6P0</accession>
<dbReference type="OrthoDB" id="7677057at2759"/>
<proteinExistence type="inferred from homology"/>
<reference evidence="11" key="3">
    <citation type="submission" date="2025-05" db="UniProtKB">
        <authorList>
            <consortium name="EnsemblMetazoa"/>
        </authorList>
    </citation>
    <scope>IDENTIFICATION</scope>
</reference>
<evidence type="ECO:0000256" key="3">
    <source>
        <dbReference type="ARBA" id="ARBA00022606"/>
    </source>
</evidence>
<feature type="transmembrane region" description="Helical" evidence="10">
    <location>
        <begin position="123"/>
        <end position="140"/>
    </location>
</feature>
<reference evidence="12" key="1">
    <citation type="journal article" date="2021" name="Elife">
        <title>Highly contiguous assemblies of 101 drosophilid genomes.</title>
        <authorList>
            <person name="Kim B.Y."/>
            <person name="Wang J.R."/>
            <person name="Miller D.E."/>
            <person name="Barmina O."/>
            <person name="Delaney E."/>
            <person name="Thompson A."/>
            <person name="Comeault A.A."/>
            <person name="Peede D."/>
            <person name="D'Agostino E.R."/>
            <person name="Pelaez J."/>
            <person name="Aguilar J.M."/>
            <person name="Haji D."/>
            <person name="Matsunaga T."/>
            <person name="Armstrong E.E."/>
            <person name="Zych M."/>
            <person name="Ogawa Y."/>
            <person name="Stamenkovic-Radak M."/>
            <person name="Jelic M."/>
            <person name="Veselinovic M.S."/>
            <person name="Tanaskovic M."/>
            <person name="Eric P."/>
            <person name="Gao J.J."/>
            <person name="Katoh T.K."/>
            <person name="Toda M.J."/>
            <person name="Watabe H."/>
            <person name="Watada M."/>
            <person name="Davis J.S."/>
            <person name="Moyle L.C."/>
            <person name="Manoli G."/>
            <person name="Bertolini E."/>
            <person name="Kostal V."/>
            <person name="Hawley R.S."/>
            <person name="Takahashi A."/>
            <person name="Jones C.D."/>
            <person name="Price D.K."/>
            <person name="Whiteman N."/>
            <person name="Kopp A."/>
            <person name="Matute D.R."/>
            <person name="Petrov D.A."/>
        </authorList>
    </citation>
    <scope>NUCLEOTIDE SEQUENCE [LARGE SCALE GENOMIC DNA]</scope>
</reference>
<evidence type="ECO:0000256" key="5">
    <source>
        <dbReference type="ARBA" id="ARBA00022725"/>
    </source>
</evidence>
<evidence type="ECO:0000256" key="8">
    <source>
        <dbReference type="ARBA" id="ARBA00023170"/>
    </source>
</evidence>
<keyword evidence="6 10" id="KW-1133">Transmembrane helix</keyword>
<dbReference type="EnsemblMetazoa" id="XM_017130611.1">
    <property type="protein sequence ID" value="XP_016986100.1"/>
    <property type="gene ID" value="LOC108049434"/>
</dbReference>
<reference evidence="13" key="2">
    <citation type="submission" date="2025-04" db="UniProtKB">
        <authorList>
            <consortium name="RefSeq"/>
        </authorList>
    </citation>
    <scope>IDENTIFICATION</scope>
</reference>
<evidence type="ECO:0000256" key="7">
    <source>
        <dbReference type="ARBA" id="ARBA00023136"/>
    </source>
</evidence>
<dbReference type="GO" id="GO:0004984">
    <property type="term" value="F:olfactory receptor activity"/>
    <property type="evidence" value="ECO:0007669"/>
    <property type="project" value="InterPro"/>
</dbReference>
<evidence type="ECO:0000256" key="10">
    <source>
        <dbReference type="RuleBase" id="RU351113"/>
    </source>
</evidence>